<reference evidence="1" key="1">
    <citation type="journal article" date="2020" name="Stud. Mycol.">
        <title>101 Dothideomycetes genomes: a test case for predicting lifestyles and emergence of pathogens.</title>
        <authorList>
            <person name="Haridas S."/>
            <person name="Albert R."/>
            <person name="Binder M."/>
            <person name="Bloem J."/>
            <person name="Labutti K."/>
            <person name="Salamov A."/>
            <person name="Andreopoulos B."/>
            <person name="Baker S."/>
            <person name="Barry K."/>
            <person name="Bills G."/>
            <person name="Bluhm B."/>
            <person name="Cannon C."/>
            <person name="Castanera R."/>
            <person name="Culley D."/>
            <person name="Daum C."/>
            <person name="Ezra D."/>
            <person name="Gonzalez J."/>
            <person name="Henrissat B."/>
            <person name="Kuo A."/>
            <person name="Liang C."/>
            <person name="Lipzen A."/>
            <person name="Lutzoni F."/>
            <person name="Magnuson J."/>
            <person name="Mondo S."/>
            <person name="Nolan M."/>
            <person name="Ohm R."/>
            <person name="Pangilinan J."/>
            <person name="Park H.-J."/>
            <person name="Ramirez L."/>
            <person name="Alfaro M."/>
            <person name="Sun H."/>
            <person name="Tritt A."/>
            <person name="Yoshinaga Y."/>
            <person name="Zwiers L.-H."/>
            <person name="Turgeon B."/>
            <person name="Goodwin S."/>
            <person name="Spatafora J."/>
            <person name="Crous P."/>
            <person name="Grigoriev I."/>
        </authorList>
    </citation>
    <scope>NUCLEOTIDE SEQUENCE</scope>
    <source>
        <strain evidence="1">CBS 161.51</strain>
    </source>
</reference>
<gene>
    <name evidence="1" type="ORF">EJ02DRAFT_332044</name>
</gene>
<dbReference type="OrthoDB" id="10441686at2759"/>
<dbReference type="AlphaFoldDB" id="A0A6A5TBS6"/>
<feature type="non-terminal residue" evidence="1">
    <location>
        <position position="66"/>
    </location>
</feature>
<sequence>IEQQWKQHDTAARILNNLLATGIVLTNHDVQNEIQKLRLKELGGRSMVEAMLDFLDKHKEVEEDGT</sequence>
<evidence type="ECO:0000313" key="2">
    <source>
        <dbReference type="Proteomes" id="UP000800038"/>
    </source>
</evidence>
<feature type="non-terminal residue" evidence="1">
    <location>
        <position position="1"/>
    </location>
</feature>
<name>A0A6A5TBS6_9PLEO</name>
<dbReference type="EMBL" id="ML976004">
    <property type="protein sequence ID" value="KAF1946377.1"/>
    <property type="molecule type" value="Genomic_DNA"/>
</dbReference>
<dbReference type="Proteomes" id="UP000800038">
    <property type="component" value="Unassembled WGS sequence"/>
</dbReference>
<organism evidence="1 2">
    <name type="scientific">Clathrospora elynae</name>
    <dbReference type="NCBI Taxonomy" id="706981"/>
    <lineage>
        <taxon>Eukaryota</taxon>
        <taxon>Fungi</taxon>
        <taxon>Dikarya</taxon>
        <taxon>Ascomycota</taxon>
        <taxon>Pezizomycotina</taxon>
        <taxon>Dothideomycetes</taxon>
        <taxon>Pleosporomycetidae</taxon>
        <taxon>Pleosporales</taxon>
        <taxon>Diademaceae</taxon>
        <taxon>Clathrospora</taxon>
    </lineage>
</organism>
<evidence type="ECO:0000313" key="1">
    <source>
        <dbReference type="EMBL" id="KAF1946377.1"/>
    </source>
</evidence>
<accession>A0A6A5TBS6</accession>
<protein>
    <submittedName>
        <fullName evidence="1">Uncharacterized protein</fullName>
    </submittedName>
</protein>
<proteinExistence type="predicted"/>
<keyword evidence="2" id="KW-1185">Reference proteome</keyword>